<dbReference type="PANTHER" id="PTHR37574:SF1">
    <property type="entry name" value="LIPASE B"/>
    <property type="match status" value="1"/>
</dbReference>
<dbReference type="AlphaFoldDB" id="A0A1Y1SIW4"/>
<proteinExistence type="predicted"/>
<organism evidence="1 2">
    <name type="scientific">Oceanococcus atlanticus</name>
    <dbReference type="NCBI Taxonomy" id="1317117"/>
    <lineage>
        <taxon>Bacteria</taxon>
        <taxon>Pseudomonadati</taxon>
        <taxon>Pseudomonadota</taxon>
        <taxon>Gammaproteobacteria</taxon>
        <taxon>Chromatiales</taxon>
        <taxon>Oceanococcaceae</taxon>
        <taxon>Oceanococcus</taxon>
    </lineage>
</organism>
<dbReference type="Gene3D" id="3.40.50.1820">
    <property type="entry name" value="alpha/beta hydrolase"/>
    <property type="match status" value="1"/>
</dbReference>
<dbReference type="STRING" id="1317117.ATO7_05705"/>
<evidence type="ECO:0000313" key="2">
    <source>
        <dbReference type="Proteomes" id="UP000192342"/>
    </source>
</evidence>
<dbReference type="InterPro" id="IPR002918">
    <property type="entry name" value="Lipase_EstA/Esterase_EstB"/>
</dbReference>
<gene>
    <name evidence="1" type="ORF">ATO7_05705</name>
</gene>
<evidence type="ECO:0000313" key="1">
    <source>
        <dbReference type="EMBL" id="ORE89350.1"/>
    </source>
</evidence>
<dbReference type="InterPro" id="IPR053228">
    <property type="entry name" value="Stereospecific_Lipase"/>
</dbReference>
<dbReference type="InterPro" id="IPR029058">
    <property type="entry name" value="AB_hydrolase_fold"/>
</dbReference>
<comment type="caution">
    <text evidence="1">The sequence shown here is derived from an EMBL/GenBank/DDBJ whole genome shotgun (WGS) entry which is preliminary data.</text>
</comment>
<dbReference type="PROSITE" id="PS51257">
    <property type="entry name" value="PROKAR_LIPOPROTEIN"/>
    <property type="match status" value="1"/>
</dbReference>
<dbReference type="GO" id="GO:0016787">
    <property type="term" value="F:hydrolase activity"/>
    <property type="evidence" value="ECO:0007669"/>
    <property type="project" value="InterPro"/>
</dbReference>
<dbReference type="EMBL" id="AQQV01000001">
    <property type="protein sequence ID" value="ORE89350.1"/>
    <property type="molecule type" value="Genomic_DNA"/>
</dbReference>
<name>A0A1Y1SIW4_9GAMM</name>
<keyword evidence="2" id="KW-1185">Reference proteome</keyword>
<dbReference type="Pfam" id="PF01674">
    <property type="entry name" value="Lipase_2"/>
    <property type="match status" value="1"/>
</dbReference>
<dbReference type="PANTHER" id="PTHR37574">
    <property type="entry name" value="LIPASE B"/>
    <property type="match status" value="1"/>
</dbReference>
<dbReference type="OrthoDB" id="5724113at2"/>
<dbReference type="RefSeq" id="WP_083561024.1">
    <property type="nucleotide sequence ID" value="NZ_AQQV01000001.1"/>
</dbReference>
<dbReference type="SUPFAM" id="SSF53474">
    <property type="entry name" value="alpha/beta-Hydrolases"/>
    <property type="match status" value="1"/>
</dbReference>
<dbReference type="GO" id="GO:0016042">
    <property type="term" value="P:lipid catabolic process"/>
    <property type="evidence" value="ECO:0007669"/>
    <property type="project" value="InterPro"/>
</dbReference>
<dbReference type="Proteomes" id="UP000192342">
    <property type="component" value="Unassembled WGS sequence"/>
</dbReference>
<reference evidence="1 2" key="1">
    <citation type="submission" date="2013-04" db="EMBL/GenBank/DDBJ databases">
        <title>Oceanococcus atlanticus 22II-S10r2 Genome Sequencing.</title>
        <authorList>
            <person name="Lai Q."/>
            <person name="Li G."/>
            <person name="Shao Z."/>
        </authorList>
    </citation>
    <scope>NUCLEOTIDE SEQUENCE [LARGE SCALE GENOMIC DNA]</scope>
    <source>
        <strain evidence="1 2">22II-S10r2</strain>
    </source>
</reference>
<protein>
    <submittedName>
        <fullName evidence="1">Triacylglycerol lipase</fullName>
    </submittedName>
</protein>
<sequence length="358" mass="38412">MKRAIGVTIVLLLAGCQLSDDPQFENPPNAAAEPELKNSYETLEAQLRCTDFSHADKPPILLVHGTFTAGWEQYEWSYIPVLSELGYDVCTTTYPDRGLGDLQNSAEYVVHALRRIHEMTGRKVAVIGHSQGVAVPRWAIKWWASAREAVDDFVMIAGPNQGTAIADPLAILERLLGIELPLTGADLPLPAAFHQMAYGSQFMRASNWQDETPGDISYTAIYTLFDELVQPVTPVPVAAVDFGKGNPNVTNLLLQDLCPGYVMEHALIGLADAVTFNLALDAINHPGPANIERAGGTALCGLPLLPELSISVPGLISGGAAIPALEFENGPPSALHLSAGEPPLRDYAQTALDSDQSN</sequence>
<accession>A0A1Y1SIW4</accession>